<accession>A0ACC0FB05</accession>
<name>A0ACC0FB05_9ERIC</name>
<evidence type="ECO:0000313" key="2">
    <source>
        <dbReference type="Proteomes" id="UP001060215"/>
    </source>
</evidence>
<evidence type="ECO:0000313" key="1">
    <source>
        <dbReference type="EMBL" id="KAI7984591.1"/>
    </source>
</evidence>
<dbReference type="EMBL" id="CM045768">
    <property type="protein sequence ID" value="KAI7984591.1"/>
    <property type="molecule type" value="Genomic_DNA"/>
</dbReference>
<comment type="caution">
    <text evidence="1">The sequence shown here is derived from an EMBL/GenBank/DDBJ whole genome shotgun (WGS) entry which is preliminary data.</text>
</comment>
<proteinExistence type="predicted"/>
<gene>
    <name evidence="1" type="ORF">LOK49_LG15G02150</name>
</gene>
<keyword evidence="2" id="KW-1185">Reference proteome</keyword>
<sequence>MPGSCISKQSIIHRTNQLRTGYVYTCNLCPKAYNQKY</sequence>
<dbReference type="Proteomes" id="UP001060215">
    <property type="component" value="Chromosome 11"/>
</dbReference>
<organism evidence="1 2">
    <name type="scientific">Camellia lanceoleosa</name>
    <dbReference type="NCBI Taxonomy" id="1840588"/>
    <lineage>
        <taxon>Eukaryota</taxon>
        <taxon>Viridiplantae</taxon>
        <taxon>Streptophyta</taxon>
        <taxon>Embryophyta</taxon>
        <taxon>Tracheophyta</taxon>
        <taxon>Spermatophyta</taxon>
        <taxon>Magnoliopsida</taxon>
        <taxon>eudicotyledons</taxon>
        <taxon>Gunneridae</taxon>
        <taxon>Pentapetalae</taxon>
        <taxon>asterids</taxon>
        <taxon>Ericales</taxon>
        <taxon>Theaceae</taxon>
        <taxon>Camellia</taxon>
    </lineage>
</organism>
<protein>
    <submittedName>
        <fullName evidence="1">Uncharacterized protein</fullName>
    </submittedName>
</protein>
<reference evidence="1 2" key="1">
    <citation type="journal article" date="2022" name="Plant J.">
        <title>Chromosome-level genome of Camellia lanceoleosa provides a valuable resource for understanding genome evolution and self-incompatibility.</title>
        <authorList>
            <person name="Gong W."/>
            <person name="Xiao S."/>
            <person name="Wang L."/>
            <person name="Liao Z."/>
            <person name="Chang Y."/>
            <person name="Mo W."/>
            <person name="Hu G."/>
            <person name="Li W."/>
            <person name="Zhao G."/>
            <person name="Zhu H."/>
            <person name="Hu X."/>
            <person name="Ji K."/>
            <person name="Xiang X."/>
            <person name="Song Q."/>
            <person name="Yuan D."/>
            <person name="Jin S."/>
            <person name="Zhang L."/>
        </authorList>
    </citation>
    <scope>NUCLEOTIDE SEQUENCE [LARGE SCALE GENOMIC DNA]</scope>
    <source>
        <strain evidence="1">SQ_2022a</strain>
    </source>
</reference>